<feature type="transmembrane region" description="Helical" evidence="1">
    <location>
        <begin position="33"/>
        <end position="50"/>
    </location>
</feature>
<protein>
    <submittedName>
        <fullName evidence="2">Uncharacterized protein</fullName>
    </submittedName>
</protein>
<proteinExistence type="predicted"/>
<gene>
    <name evidence="2" type="ordered locus">ESA_00129</name>
</gene>
<keyword evidence="1" id="KW-0812">Transmembrane</keyword>
<reference evidence="2 3" key="1">
    <citation type="journal article" date="2010" name="PLoS ONE">
        <title>Genome sequence of Cronobacter sakazakii BAA-894 and comparative genomic hybridization analysis with other Cronobacter species.</title>
        <authorList>
            <person name="Kucerova E."/>
            <person name="Clifton S.W."/>
            <person name="Xia X.Q."/>
            <person name="Long F."/>
            <person name="Porwollik S."/>
            <person name="Fulton L."/>
            <person name="Fronick C."/>
            <person name="Minx P."/>
            <person name="Kyung K."/>
            <person name="Warren W."/>
            <person name="Fulton R."/>
            <person name="Feng D."/>
            <person name="Wollam A."/>
            <person name="Shah N."/>
            <person name="Bhonagiri V."/>
            <person name="Nash W.E."/>
            <person name="Hallsworth-Pepin K."/>
            <person name="Wilson R.K."/>
            <person name="McClelland M."/>
            <person name="Forsythe S.J."/>
        </authorList>
    </citation>
    <scope>NUCLEOTIDE SEQUENCE [LARGE SCALE GENOMIC DNA]</scope>
    <source>
        <strain evidence="2 3">ATCC BAA-894</strain>
    </source>
</reference>
<keyword evidence="3" id="KW-1185">Reference proteome</keyword>
<organism evidence="2 3">
    <name type="scientific">Cronobacter sakazakii (strain ATCC BAA-894)</name>
    <name type="common">Enterobacter sakazakii</name>
    <dbReference type="NCBI Taxonomy" id="290339"/>
    <lineage>
        <taxon>Bacteria</taxon>
        <taxon>Pseudomonadati</taxon>
        <taxon>Pseudomonadota</taxon>
        <taxon>Gammaproteobacteria</taxon>
        <taxon>Enterobacterales</taxon>
        <taxon>Enterobacteriaceae</taxon>
        <taxon>Cronobacter</taxon>
    </lineage>
</organism>
<evidence type="ECO:0000256" key="1">
    <source>
        <dbReference type="SAM" id="Phobius"/>
    </source>
</evidence>
<dbReference type="KEGG" id="esa:ESA_00129"/>
<evidence type="ECO:0000313" key="2">
    <source>
        <dbReference type="EMBL" id="ABU75434.1"/>
    </source>
</evidence>
<keyword evidence="1" id="KW-1133">Transmembrane helix</keyword>
<dbReference type="HOGENOM" id="CLU_2368129_0_0_6"/>
<sequence length="95" mass="10565">MLFFLQATAFFIQTTLALIELPVALFQTSAPLVVARAAFIIIATVIRRLAAIRMVSLVDRFCYRVNGVVKDRIQAICQHVAAGKRKCGEKQSAKR</sequence>
<dbReference type="EMBL" id="CP000783">
    <property type="protein sequence ID" value="ABU75434.1"/>
    <property type="molecule type" value="Genomic_DNA"/>
</dbReference>
<evidence type="ECO:0000313" key="3">
    <source>
        <dbReference type="Proteomes" id="UP000000260"/>
    </source>
</evidence>
<dbReference type="AlphaFoldDB" id="A7MPK4"/>
<dbReference type="Proteomes" id="UP000000260">
    <property type="component" value="Chromosome"/>
</dbReference>
<keyword evidence="1" id="KW-0472">Membrane</keyword>
<name>A7MPK4_CROS8</name>
<accession>A7MPK4</accession>